<accession>A0ABS1F1D6</accession>
<keyword evidence="3" id="KW-0238">DNA-binding</keyword>
<dbReference type="Gene3D" id="1.10.10.10">
    <property type="entry name" value="Winged helix-like DNA-binding domain superfamily/Winged helix DNA-binding domain"/>
    <property type="match status" value="1"/>
</dbReference>
<evidence type="ECO:0000256" key="2">
    <source>
        <dbReference type="ARBA" id="ARBA00023015"/>
    </source>
</evidence>
<comment type="similarity">
    <text evidence="1">Belongs to the LysR transcriptional regulatory family.</text>
</comment>
<dbReference type="PROSITE" id="PS50931">
    <property type="entry name" value="HTH_LYSR"/>
    <property type="match status" value="1"/>
</dbReference>
<dbReference type="SUPFAM" id="SSF46785">
    <property type="entry name" value="Winged helix' DNA-binding domain"/>
    <property type="match status" value="1"/>
</dbReference>
<sequence length="311" mass="33908">MLDDITELRTFVRIVAAGSLSAAGREMGLALSVVSKRLASLERRTDARLIARSTRRLALTEEGQRLHGHAQRILAEIADAEEALSHGRVEPQGVLRVGAPAALGRMHVGPVCRDLVEAHPRISVELCLSDRMVDLIDEGMDVVVRIGAPKESTLVLRRLADNHRIVVGAPAYLDRRGHPASPRELESHDCIQYRGAGGRWRLLGPGGAAIEVDTASRLRSDNGDVAQDWALAGCGLILKSRIDVQEDLAAGRLLRVLPDWHGDPAPVCALFPSQRQLPTRVRLFLDAMARRLNRGEESTGFAQAVRPTIDT</sequence>
<dbReference type="PANTHER" id="PTHR30537">
    <property type="entry name" value="HTH-TYPE TRANSCRIPTIONAL REGULATOR"/>
    <property type="match status" value="1"/>
</dbReference>
<evidence type="ECO:0000256" key="4">
    <source>
        <dbReference type="ARBA" id="ARBA00023163"/>
    </source>
</evidence>
<keyword evidence="4" id="KW-0804">Transcription</keyword>
<dbReference type="InterPro" id="IPR036390">
    <property type="entry name" value="WH_DNA-bd_sf"/>
</dbReference>
<evidence type="ECO:0000259" key="5">
    <source>
        <dbReference type="PROSITE" id="PS50931"/>
    </source>
</evidence>
<organism evidence="6 7">
    <name type="scientific">Azospirillum endophyticum</name>
    <dbReference type="NCBI Taxonomy" id="2800326"/>
    <lineage>
        <taxon>Bacteria</taxon>
        <taxon>Pseudomonadati</taxon>
        <taxon>Pseudomonadota</taxon>
        <taxon>Alphaproteobacteria</taxon>
        <taxon>Rhodospirillales</taxon>
        <taxon>Azospirillaceae</taxon>
        <taxon>Azospirillum</taxon>
    </lineage>
</organism>
<name>A0ABS1F1D6_9PROT</name>
<proteinExistence type="inferred from homology"/>
<keyword evidence="7" id="KW-1185">Reference proteome</keyword>
<dbReference type="InterPro" id="IPR058163">
    <property type="entry name" value="LysR-type_TF_proteobact-type"/>
</dbReference>
<dbReference type="Proteomes" id="UP000652760">
    <property type="component" value="Unassembled WGS sequence"/>
</dbReference>
<dbReference type="Pfam" id="PF00126">
    <property type="entry name" value="HTH_1"/>
    <property type="match status" value="1"/>
</dbReference>
<dbReference type="CDD" id="cd08422">
    <property type="entry name" value="PBP2_CrgA_like"/>
    <property type="match status" value="1"/>
</dbReference>
<evidence type="ECO:0000256" key="1">
    <source>
        <dbReference type="ARBA" id="ARBA00009437"/>
    </source>
</evidence>
<dbReference type="PANTHER" id="PTHR30537:SF21">
    <property type="entry name" value="HTH-TYPE TRANSCRIPTIONAL REGULATOR SINR-RELATED"/>
    <property type="match status" value="1"/>
</dbReference>
<dbReference type="RefSeq" id="WP_200191573.1">
    <property type="nucleotide sequence ID" value="NZ_JAENHM010000025.1"/>
</dbReference>
<dbReference type="Gene3D" id="3.40.190.290">
    <property type="match status" value="1"/>
</dbReference>
<dbReference type="Pfam" id="PF03466">
    <property type="entry name" value="LysR_substrate"/>
    <property type="match status" value="1"/>
</dbReference>
<evidence type="ECO:0000256" key="3">
    <source>
        <dbReference type="ARBA" id="ARBA00023125"/>
    </source>
</evidence>
<gene>
    <name evidence="6" type="ORF">JHL17_07310</name>
</gene>
<dbReference type="InterPro" id="IPR005119">
    <property type="entry name" value="LysR_subst-bd"/>
</dbReference>
<evidence type="ECO:0000313" key="7">
    <source>
        <dbReference type="Proteomes" id="UP000652760"/>
    </source>
</evidence>
<dbReference type="SUPFAM" id="SSF53850">
    <property type="entry name" value="Periplasmic binding protein-like II"/>
    <property type="match status" value="1"/>
</dbReference>
<comment type="caution">
    <text evidence="6">The sequence shown here is derived from an EMBL/GenBank/DDBJ whole genome shotgun (WGS) entry which is preliminary data.</text>
</comment>
<evidence type="ECO:0000313" key="6">
    <source>
        <dbReference type="EMBL" id="MBK1837217.1"/>
    </source>
</evidence>
<protein>
    <submittedName>
        <fullName evidence="6">LysR family transcriptional regulator</fullName>
    </submittedName>
</protein>
<keyword evidence="2" id="KW-0805">Transcription regulation</keyword>
<dbReference type="InterPro" id="IPR036388">
    <property type="entry name" value="WH-like_DNA-bd_sf"/>
</dbReference>
<reference evidence="7" key="1">
    <citation type="submission" date="2021-01" db="EMBL/GenBank/DDBJ databases">
        <title>Genome public.</title>
        <authorList>
            <person name="Liu C."/>
            <person name="Sun Q."/>
        </authorList>
    </citation>
    <scope>NUCLEOTIDE SEQUENCE [LARGE SCALE GENOMIC DNA]</scope>
    <source>
        <strain evidence="7">YIM B02556</strain>
    </source>
</reference>
<feature type="domain" description="HTH lysR-type" evidence="5">
    <location>
        <begin position="3"/>
        <end position="60"/>
    </location>
</feature>
<dbReference type="InterPro" id="IPR000847">
    <property type="entry name" value="LysR_HTH_N"/>
</dbReference>
<dbReference type="EMBL" id="JAENHM010000025">
    <property type="protein sequence ID" value="MBK1837217.1"/>
    <property type="molecule type" value="Genomic_DNA"/>
</dbReference>